<dbReference type="GO" id="GO:0016747">
    <property type="term" value="F:acyltransferase activity, transferring groups other than amino-acyl groups"/>
    <property type="evidence" value="ECO:0007669"/>
    <property type="project" value="InterPro"/>
</dbReference>
<dbReference type="SUPFAM" id="SSF55729">
    <property type="entry name" value="Acyl-CoA N-acyltransferases (Nat)"/>
    <property type="match status" value="1"/>
</dbReference>
<evidence type="ECO:0000259" key="1">
    <source>
        <dbReference type="PROSITE" id="PS51186"/>
    </source>
</evidence>
<organism evidence="2 3">
    <name type="scientific">Phreatobacter aquaticus</name>
    <dbReference type="NCBI Taxonomy" id="2570229"/>
    <lineage>
        <taxon>Bacteria</taxon>
        <taxon>Pseudomonadati</taxon>
        <taxon>Pseudomonadota</taxon>
        <taxon>Alphaproteobacteria</taxon>
        <taxon>Hyphomicrobiales</taxon>
        <taxon>Phreatobacteraceae</taxon>
        <taxon>Phreatobacter</taxon>
    </lineage>
</organism>
<dbReference type="EMBL" id="CP039865">
    <property type="protein sequence ID" value="QCK85693.1"/>
    <property type="molecule type" value="Genomic_DNA"/>
</dbReference>
<name>A0A4D7QIQ7_9HYPH</name>
<dbReference type="Proteomes" id="UP000298588">
    <property type="component" value="Chromosome"/>
</dbReference>
<accession>A0A4D7QIQ7</accession>
<dbReference type="RefSeq" id="WP_137099027.1">
    <property type="nucleotide sequence ID" value="NZ_CP039865.1"/>
</dbReference>
<dbReference type="PANTHER" id="PTHR47237:SF2">
    <property type="entry name" value="BLL4206 PROTEIN"/>
    <property type="match status" value="1"/>
</dbReference>
<feature type="domain" description="N-acetyltransferase" evidence="1">
    <location>
        <begin position="7"/>
        <end position="145"/>
    </location>
</feature>
<dbReference type="Pfam" id="PF00583">
    <property type="entry name" value="Acetyltransf_1"/>
    <property type="match status" value="1"/>
</dbReference>
<reference evidence="2 3" key="1">
    <citation type="submission" date="2019-04" db="EMBL/GenBank/DDBJ databases">
        <title>Phreatobacter aquaticus sp. nov.</title>
        <authorList>
            <person name="Choi A."/>
            <person name="Baek K."/>
        </authorList>
    </citation>
    <scope>NUCLEOTIDE SEQUENCE [LARGE SCALE GENOMIC DNA]</scope>
    <source>
        <strain evidence="2 3">NMCR1094</strain>
    </source>
</reference>
<dbReference type="Gene3D" id="3.40.630.90">
    <property type="match status" value="1"/>
</dbReference>
<dbReference type="Pfam" id="PF18014">
    <property type="entry name" value="Acetyltransf_18"/>
    <property type="match status" value="1"/>
</dbReference>
<dbReference type="AlphaFoldDB" id="A0A4D7QIQ7"/>
<gene>
    <name evidence="2" type="ORF">E8L99_07905</name>
</gene>
<dbReference type="InterPro" id="IPR000182">
    <property type="entry name" value="GNAT_dom"/>
</dbReference>
<proteinExistence type="predicted"/>
<dbReference type="InterPro" id="IPR016181">
    <property type="entry name" value="Acyl_CoA_acyltransferase"/>
</dbReference>
<dbReference type="InterPro" id="IPR052729">
    <property type="entry name" value="Acyl/Acetyltrans_Enzymes"/>
</dbReference>
<dbReference type="OrthoDB" id="8453373at2"/>
<keyword evidence="2" id="KW-0808">Transferase</keyword>
<keyword evidence="3" id="KW-1185">Reference proteome</keyword>
<protein>
    <submittedName>
        <fullName evidence="2">GNAT family N-acetyltransferase</fullName>
    </submittedName>
</protein>
<evidence type="ECO:0000313" key="2">
    <source>
        <dbReference type="EMBL" id="QCK85693.1"/>
    </source>
</evidence>
<sequence>MAHTDGFDIVRLDETALDGALALSEEAGWNQAADDWRIFFRSGVVYGLREGDAIVATGAILPYAGFGWISMVLTTRAARGRGIGTAILKQATADLAELGCVPVLDATPAGERIYRPLGFLPVAPLWRWRGTSPGSGDVAAGIAQAGESDRDWIIARDAKAFGAPRADLVASLIERAPALALVMPAANGFVLARPGRAATSIGPVVADDEASAVALLEAALAIIDGPVLIDVPEGRTGIEALLTRHGFTKERPYLRMAHGRAEPFGSPDTLFAIAGPELG</sequence>
<evidence type="ECO:0000313" key="3">
    <source>
        <dbReference type="Proteomes" id="UP000298588"/>
    </source>
</evidence>
<dbReference type="PROSITE" id="PS51186">
    <property type="entry name" value="GNAT"/>
    <property type="match status" value="1"/>
</dbReference>
<dbReference type="CDD" id="cd04301">
    <property type="entry name" value="NAT_SF"/>
    <property type="match status" value="1"/>
</dbReference>
<dbReference type="InterPro" id="IPR041496">
    <property type="entry name" value="YitH/HolE_GNAT"/>
</dbReference>
<dbReference type="KEGG" id="paqt:E8L99_07905"/>
<dbReference type="Gene3D" id="3.40.630.30">
    <property type="match status" value="1"/>
</dbReference>
<dbReference type="PANTHER" id="PTHR47237">
    <property type="entry name" value="SLL0310 PROTEIN"/>
    <property type="match status" value="1"/>
</dbReference>